<feature type="domain" description="NADPH-dependent FMN reductase-like" evidence="2">
    <location>
        <begin position="2"/>
        <end position="146"/>
    </location>
</feature>
<reference evidence="4" key="1">
    <citation type="journal article" date="2019" name="Int. J. Syst. Evol. Microbiol.">
        <title>The Global Catalogue of Microorganisms (GCM) 10K type strain sequencing project: providing services to taxonomists for standard genome sequencing and annotation.</title>
        <authorList>
            <consortium name="The Broad Institute Genomics Platform"/>
            <consortium name="The Broad Institute Genome Sequencing Center for Infectious Disease"/>
            <person name="Wu L."/>
            <person name="Ma J."/>
        </authorList>
    </citation>
    <scope>NUCLEOTIDE SEQUENCE [LARGE SCALE GENOMIC DNA]</scope>
    <source>
        <strain evidence="4">CCUG 57263</strain>
    </source>
</reference>
<evidence type="ECO:0000313" key="4">
    <source>
        <dbReference type="Proteomes" id="UP001597120"/>
    </source>
</evidence>
<dbReference type="PANTHER" id="PTHR30543:SF21">
    <property type="entry name" value="NAD(P)H-DEPENDENT FMN REDUCTASE LOT6"/>
    <property type="match status" value="1"/>
</dbReference>
<dbReference type="InterPro" id="IPR050712">
    <property type="entry name" value="NAD(P)H-dep_reductase"/>
</dbReference>
<sequence>MMNIGIIVGSTRPGRHGEAIARWVYEIAKQRKDSVYEIVDIADYRLPFLDEPMPAAFGSYTKPHTKAWSKKIQQFDGFIFVTPEYNHSIPGALKNAIDYLYLEWNNKAAGIVGYGAAGGSSAVESLRMILAELQIADVRSQVRISLQTDFINFETFHPAPYQEKSVTSMLDQVVSWASALRTIRV</sequence>
<evidence type="ECO:0000259" key="2">
    <source>
        <dbReference type="Pfam" id="PF03358"/>
    </source>
</evidence>
<accession>A0ABW3DB18</accession>
<name>A0ABW3DB18_9BACL</name>
<dbReference type="PANTHER" id="PTHR30543">
    <property type="entry name" value="CHROMATE REDUCTASE"/>
    <property type="match status" value="1"/>
</dbReference>
<protein>
    <submittedName>
        <fullName evidence="3">NADPH-dependent FMN reductase</fullName>
        <ecNumber evidence="3">1.-.-.-</ecNumber>
    </submittedName>
</protein>
<dbReference type="InterPro" id="IPR005025">
    <property type="entry name" value="FMN_Rdtase-like_dom"/>
</dbReference>
<evidence type="ECO:0000256" key="1">
    <source>
        <dbReference type="ARBA" id="ARBA00009428"/>
    </source>
</evidence>
<proteinExistence type="inferred from homology"/>
<dbReference type="GO" id="GO:0016491">
    <property type="term" value="F:oxidoreductase activity"/>
    <property type="evidence" value="ECO:0007669"/>
    <property type="project" value="UniProtKB-KW"/>
</dbReference>
<gene>
    <name evidence="3" type="ORF">ACFQ03_08675</name>
</gene>
<organism evidence="3 4">
    <name type="scientific">Paenibacillus residui</name>
    <dbReference type="NCBI Taxonomy" id="629724"/>
    <lineage>
        <taxon>Bacteria</taxon>
        <taxon>Bacillati</taxon>
        <taxon>Bacillota</taxon>
        <taxon>Bacilli</taxon>
        <taxon>Bacillales</taxon>
        <taxon>Paenibacillaceae</taxon>
        <taxon>Paenibacillus</taxon>
    </lineage>
</organism>
<dbReference type="RefSeq" id="WP_144938981.1">
    <property type="nucleotide sequence ID" value="NZ_JBHTIU010000028.1"/>
</dbReference>
<dbReference type="InterPro" id="IPR029039">
    <property type="entry name" value="Flavoprotein-like_sf"/>
</dbReference>
<dbReference type="SUPFAM" id="SSF52218">
    <property type="entry name" value="Flavoproteins"/>
    <property type="match status" value="1"/>
</dbReference>
<dbReference type="Proteomes" id="UP001597120">
    <property type="component" value="Unassembled WGS sequence"/>
</dbReference>
<dbReference type="Pfam" id="PF03358">
    <property type="entry name" value="FMN_red"/>
    <property type="match status" value="1"/>
</dbReference>
<keyword evidence="3" id="KW-0560">Oxidoreductase</keyword>
<dbReference type="EMBL" id="JBHTIU010000028">
    <property type="protein sequence ID" value="MFD0869225.1"/>
    <property type="molecule type" value="Genomic_DNA"/>
</dbReference>
<keyword evidence="4" id="KW-1185">Reference proteome</keyword>
<comment type="caution">
    <text evidence="3">The sequence shown here is derived from an EMBL/GenBank/DDBJ whole genome shotgun (WGS) entry which is preliminary data.</text>
</comment>
<dbReference type="Gene3D" id="3.40.50.360">
    <property type="match status" value="1"/>
</dbReference>
<dbReference type="EC" id="1.-.-.-" evidence="3"/>
<evidence type="ECO:0000313" key="3">
    <source>
        <dbReference type="EMBL" id="MFD0869225.1"/>
    </source>
</evidence>
<comment type="similarity">
    <text evidence="1">Belongs to the azoreductase type 2 family.</text>
</comment>